<keyword evidence="5" id="KW-1133">Transmembrane helix</keyword>
<dbReference type="GO" id="GO:0004673">
    <property type="term" value="F:protein histidine kinase activity"/>
    <property type="evidence" value="ECO:0007669"/>
    <property type="project" value="UniProtKB-EC"/>
</dbReference>
<evidence type="ECO:0000256" key="1">
    <source>
        <dbReference type="ARBA" id="ARBA00000085"/>
    </source>
</evidence>
<dbReference type="GeneID" id="97548000"/>
<dbReference type="PANTHER" id="PTHR42878:SF14">
    <property type="entry name" value="OSMOLARITY TWO-COMPONENT SYSTEM PROTEIN SSK1"/>
    <property type="match status" value="1"/>
</dbReference>
<dbReference type="InterPro" id="IPR003594">
    <property type="entry name" value="HATPase_dom"/>
</dbReference>
<comment type="catalytic activity">
    <reaction evidence="1">
        <text>ATP + protein L-histidine = ADP + protein N-phospho-L-histidine.</text>
        <dbReference type="EC" id="2.7.13.3"/>
    </reaction>
</comment>
<dbReference type="Gene3D" id="3.30.450.20">
    <property type="entry name" value="PAS domain"/>
    <property type="match status" value="1"/>
</dbReference>
<sequence length="569" mass="64024">MDIVPVISDPARHWFENISILIMLILLYNFIPSRIYRNKTFWFSVFVGVIFCFAAAMGILVPWTGTSHPVIGLNGVLIPLAGYVGGFVSAGIITIFFVLYRILSGGGTGNTPDLVIAIFAATVGCLFYELRKRKIILIPPVFEIFILALLFAGITVTTLSFFTHDGGMDHPGYLIGHDDTGIVIFFGLFLLGFTIIQIDNKRANEESLIRYQEHLESMVQERTAELSDINAFTQATIDSTADGILVIDPEGKVKGYNRTAREILDIRSPDETKEDELMISRLIQYHMAKPDSLDESLFFALPEENQVFTTELTSRSGRIYDLSIAPYRVHGLVRGRALNFHDITEKKHNEEILVGMNQKLHLLSGISRHDILNQISALKLYLYLLKQNPTEQEALEYYDRMNRTLRLMQQHAESSGEYEDIGIHQPSWQNPGAAFLKVAGSFADQGIKFSVSDIRYDILADPLLERVFYNLIDNSVRHGGQVTTITLSEECKDETMHLIYQDDGAGISSDEKDRIFKKGFGRNTGFGMFLIQEILSITWITIREDGIPGSGVLFEMIVPAQAFRPSLEK</sequence>
<evidence type="ECO:0000259" key="6">
    <source>
        <dbReference type="PROSITE" id="PS50109"/>
    </source>
</evidence>
<evidence type="ECO:0000256" key="4">
    <source>
        <dbReference type="ARBA" id="ARBA00022777"/>
    </source>
</evidence>
<feature type="domain" description="Histidine kinase" evidence="6">
    <location>
        <begin position="464"/>
        <end position="562"/>
    </location>
</feature>
<dbReference type="GO" id="GO:0007234">
    <property type="term" value="P:osmosensory signaling via phosphorelay pathway"/>
    <property type="evidence" value="ECO:0007669"/>
    <property type="project" value="TreeGrafter"/>
</dbReference>
<name>A0A2V2MW75_9EURY</name>
<dbReference type="Proteomes" id="UP000245657">
    <property type="component" value="Unassembled WGS sequence"/>
</dbReference>
<dbReference type="PROSITE" id="PS50109">
    <property type="entry name" value="HIS_KIN"/>
    <property type="match status" value="1"/>
</dbReference>
<dbReference type="AlphaFoldDB" id="A0A2V2MW75"/>
<evidence type="ECO:0000256" key="5">
    <source>
        <dbReference type="SAM" id="Phobius"/>
    </source>
</evidence>
<feature type="transmembrane region" description="Helical" evidence="5">
    <location>
        <begin position="182"/>
        <end position="200"/>
    </location>
</feature>
<dbReference type="InterPro" id="IPR036890">
    <property type="entry name" value="HATPase_C_sf"/>
</dbReference>
<dbReference type="OrthoDB" id="8127at2157"/>
<dbReference type="SMART" id="SM00387">
    <property type="entry name" value="HATPase_c"/>
    <property type="match status" value="1"/>
</dbReference>
<feature type="transmembrane region" description="Helical" evidence="5">
    <location>
        <begin position="76"/>
        <end position="102"/>
    </location>
</feature>
<protein>
    <recommendedName>
        <fullName evidence="2">histidine kinase</fullName>
        <ecNumber evidence="2">2.7.13.3</ecNumber>
    </recommendedName>
</protein>
<dbReference type="InterPro" id="IPR050351">
    <property type="entry name" value="BphY/WalK/GraS-like"/>
</dbReference>
<evidence type="ECO:0000256" key="3">
    <source>
        <dbReference type="ARBA" id="ARBA00022679"/>
    </source>
</evidence>
<dbReference type="GO" id="GO:0030295">
    <property type="term" value="F:protein kinase activator activity"/>
    <property type="evidence" value="ECO:0007669"/>
    <property type="project" value="TreeGrafter"/>
</dbReference>
<keyword evidence="3" id="KW-0808">Transferase</keyword>
<feature type="transmembrane region" description="Helical" evidence="5">
    <location>
        <begin position="142"/>
        <end position="162"/>
    </location>
</feature>
<dbReference type="PANTHER" id="PTHR42878">
    <property type="entry name" value="TWO-COMPONENT HISTIDINE KINASE"/>
    <property type="match status" value="1"/>
</dbReference>
<dbReference type="EC" id="2.7.13.3" evidence="2"/>
<keyword evidence="4" id="KW-0418">Kinase</keyword>
<reference evidence="7 8" key="1">
    <citation type="submission" date="2018-05" db="EMBL/GenBank/DDBJ databases">
        <title>Draft genome of Methanospirillum lacunae Ki8-1.</title>
        <authorList>
            <person name="Dueholm M.S."/>
            <person name="Nielsen P.H."/>
            <person name="Bakmann L.F."/>
            <person name="Otzen D.E."/>
        </authorList>
    </citation>
    <scope>NUCLEOTIDE SEQUENCE [LARGE SCALE GENOMIC DNA]</scope>
    <source>
        <strain evidence="7 8">Ki8-1</strain>
    </source>
</reference>
<organism evidence="7 8">
    <name type="scientific">Methanospirillum lacunae</name>
    <dbReference type="NCBI Taxonomy" id="668570"/>
    <lineage>
        <taxon>Archaea</taxon>
        <taxon>Methanobacteriati</taxon>
        <taxon>Methanobacteriota</taxon>
        <taxon>Stenosarchaea group</taxon>
        <taxon>Methanomicrobia</taxon>
        <taxon>Methanomicrobiales</taxon>
        <taxon>Methanospirillaceae</taxon>
        <taxon>Methanospirillum</taxon>
    </lineage>
</organism>
<keyword evidence="8" id="KW-1185">Reference proteome</keyword>
<dbReference type="RefSeq" id="WP_109968621.1">
    <property type="nucleotide sequence ID" value="NZ_CP176093.1"/>
</dbReference>
<evidence type="ECO:0000313" key="8">
    <source>
        <dbReference type="Proteomes" id="UP000245657"/>
    </source>
</evidence>
<keyword evidence="5" id="KW-0812">Transmembrane</keyword>
<feature type="transmembrane region" description="Helical" evidence="5">
    <location>
        <begin position="43"/>
        <end position="64"/>
    </location>
</feature>
<dbReference type="InterPro" id="IPR035965">
    <property type="entry name" value="PAS-like_dom_sf"/>
</dbReference>
<dbReference type="InterPro" id="IPR005467">
    <property type="entry name" value="His_kinase_dom"/>
</dbReference>
<dbReference type="Gene3D" id="3.30.565.10">
    <property type="entry name" value="Histidine kinase-like ATPase, C-terminal domain"/>
    <property type="match status" value="1"/>
</dbReference>
<evidence type="ECO:0000256" key="2">
    <source>
        <dbReference type="ARBA" id="ARBA00012438"/>
    </source>
</evidence>
<evidence type="ECO:0000313" key="7">
    <source>
        <dbReference type="EMBL" id="PWR72132.1"/>
    </source>
</evidence>
<keyword evidence="5" id="KW-0472">Membrane</keyword>
<feature type="transmembrane region" description="Helical" evidence="5">
    <location>
        <begin position="114"/>
        <end position="130"/>
    </location>
</feature>
<dbReference type="SUPFAM" id="SSF55874">
    <property type="entry name" value="ATPase domain of HSP90 chaperone/DNA topoisomerase II/histidine kinase"/>
    <property type="match status" value="1"/>
</dbReference>
<dbReference type="SUPFAM" id="SSF55785">
    <property type="entry name" value="PYP-like sensor domain (PAS domain)"/>
    <property type="match status" value="1"/>
</dbReference>
<comment type="caution">
    <text evidence="7">The sequence shown here is derived from an EMBL/GenBank/DDBJ whole genome shotgun (WGS) entry which is preliminary data.</text>
</comment>
<gene>
    <name evidence="7" type="ORF">DK846_09080</name>
</gene>
<dbReference type="GO" id="GO:0000156">
    <property type="term" value="F:phosphorelay response regulator activity"/>
    <property type="evidence" value="ECO:0007669"/>
    <property type="project" value="TreeGrafter"/>
</dbReference>
<dbReference type="CDD" id="cd00075">
    <property type="entry name" value="HATPase"/>
    <property type="match status" value="1"/>
</dbReference>
<dbReference type="EMBL" id="QGMY01000007">
    <property type="protein sequence ID" value="PWR72132.1"/>
    <property type="molecule type" value="Genomic_DNA"/>
</dbReference>
<accession>A0A2V2MW75</accession>
<dbReference type="Pfam" id="PF02518">
    <property type="entry name" value="HATPase_c"/>
    <property type="match status" value="1"/>
</dbReference>
<feature type="transmembrane region" description="Helical" evidence="5">
    <location>
        <begin position="14"/>
        <end position="31"/>
    </location>
</feature>
<proteinExistence type="predicted"/>